<dbReference type="InterPro" id="IPR002123">
    <property type="entry name" value="Plipid/glycerol_acylTrfase"/>
</dbReference>
<reference evidence="2" key="1">
    <citation type="journal article" date="2020" name="Biotechnol. Biofuels">
        <title>New insights from the biogas microbiome by comprehensive genome-resolved metagenomics of nearly 1600 species originating from multiple anaerobic digesters.</title>
        <authorList>
            <person name="Campanaro S."/>
            <person name="Treu L."/>
            <person name="Rodriguez-R L.M."/>
            <person name="Kovalovszki A."/>
            <person name="Ziels R.M."/>
            <person name="Maus I."/>
            <person name="Zhu X."/>
            <person name="Kougias P.G."/>
            <person name="Basile A."/>
            <person name="Luo G."/>
            <person name="Schluter A."/>
            <person name="Konstantinidis K.T."/>
            <person name="Angelidaki I."/>
        </authorList>
    </citation>
    <scope>NUCLEOTIDE SEQUENCE</scope>
    <source>
        <strain evidence="2">AS06rmzACSIP_7</strain>
    </source>
</reference>
<evidence type="ECO:0000313" key="3">
    <source>
        <dbReference type="Proteomes" id="UP000777265"/>
    </source>
</evidence>
<organism evidence="2 3">
    <name type="scientific">Syntrophorhabdus aromaticivorans</name>
    <dbReference type="NCBI Taxonomy" id="328301"/>
    <lineage>
        <taxon>Bacteria</taxon>
        <taxon>Pseudomonadati</taxon>
        <taxon>Thermodesulfobacteriota</taxon>
        <taxon>Syntrophorhabdia</taxon>
        <taxon>Syntrophorhabdales</taxon>
        <taxon>Syntrophorhabdaceae</taxon>
        <taxon>Syntrophorhabdus</taxon>
    </lineage>
</organism>
<dbReference type="EMBL" id="JAAYEE010000016">
    <property type="protein sequence ID" value="NLW34016.1"/>
    <property type="molecule type" value="Genomic_DNA"/>
</dbReference>
<dbReference type="Pfam" id="PF01553">
    <property type="entry name" value="Acyltransferase"/>
    <property type="match status" value="1"/>
</dbReference>
<evidence type="ECO:0000313" key="2">
    <source>
        <dbReference type="EMBL" id="NLW34016.1"/>
    </source>
</evidence>
<dbReference type="AlphaFoldDB" id="A0A971M2N2"/>
<accession>A0A971M2N2</accession>
<evidence type="ECO:0000259" key="1">
    <source>
        <dbReference type="SMART" id="SM00563"/>
    </source>
</evidence>
<dbReference type="Proteomes" id="UP000777265">
    <property type="component" value="Unassembled WGS sequence"/>
</dbReference>
<reference evidence="2" key="2">
    <citation type="submission" date="2020-01" db="EMBL/GenBank/DDBJ databases">
        <authorList>
            <person name="Campanaro S."/>
        </authorList>
    </citation>
    <scope>NUCLEOTIDE SEQUENCE</scope>
    <source>
        <strain evidence="2">AS06rmzACSIP_7</strain>
    </source>
</reference>
<dbReference type="GO" id="GO:0016746">
    <property type="term" value="F:acyltransferase activity"/>
    <property type="evidence" value="ECO:0007669"/>
    <property type="project" value="InterPro"/>
</dbReference>
<name>A0A971M2N2_9BACT</name>
<protein>
    <recommendedName>
        <fullName evidence="1">Phospholipid/glycerol acyltransferase domain-containing protein</fullName>
    </recommendedName>
</protein>
<proteinExistence type="predicted"/>
<feature type="domain" description="Phospholipid/glycerol acyltransferase" evidence="1">
    <location>
        <begin position="92"/>
        <end position="221"/>
    </location>
</feature>
<gene>
    <name evidence="2" type="ORF">GXY80_00840</name>
</gene>
<dbReference type="SUPFAM" id="SSF69593">
    <property type="entry name" value="Glycerol-3-phosphate (1)-acyltransferase"/>
    <property type="match status" value="1"/>
</dbReference>
<dbReference type="SMART" id="SM00563">
    <property type="entry name" value="PlsC"/>
    <property type="match status" value="1"/>
</dbReference>
<comment type="caution">
    <text evidence="2">The sequence shown here is derived from an EMBL/GenBank/DDBJ whole genome shotgun (WGS) entry which is preliminary data.</text>
</comment>
<sequence length="453" mass="51427">MTLITSVFHNFRLPADAGTPIFYAALGLAAACTFLKRSPSFAFRPPKNNSLFITFVKYVLVPVLLPLVPRITRVEVEGDGLNRLRQLKGKRVILTPNHAEATEPYVMFQLSKLLGEEFNYLTAREVFDAYFPAGRLLQAIGAYSVVRGMPDRNALRTTTEILMEGKHWLVIFPEGVAVGLSDNLMPFQPGIGQFAFRAYENLVRKDGDVHLYFVPLAIKMVYVHAMDSAIDRALQRLEGKLLPRGFPGAATPQERLLRLGEALLDASEKKYGVRQPAGIALSDRINFMRELIISRTARALNIQERPDRILPDRIRDLINALDQIIYRKVNERGADKQLLRQEKLEAQALRKRLETAVNFMGLDECYLNQQMTTERFMDIIGLMEREVFGTRRFWGIRKAVVRIGEPLDLKNYADQYRVNKKGALQEISMTLESTVRAMLLELSDLCKPLKSLG</sequence>